<dbReference type="AlphaFoldDB" id="A0A0G4G2E6"/>
<evidence type="ECO:0000313" key="1">
    <source>
        <dbReference type="EMBL" id="CEM22411.1"/>
    </source>
</evidence>
<dbReference type="VEuPathDB" id="CryptoDB:Cvel_19956"/>
<organism evidence="1">
    <name type="scientific">Chromera velia CCMP2878</name>
    <dbReference type="NCBI Taxonomy" id="1169474"/>
    <lineage>
        <taxon>Eukaryota</taxon>
        <taxon>Sar</taxon>
        <taxon>Alveolata</taxon>
        <taxon>Colpodellida</taxon>
        <taxon>Chromeraceae</taxon>
        <taxon>Chromera</taxon>
    </lineage>
</organism>
<dbReference type="EMBL" id="CDMZ01000835">
    <property type="protein sequence ID" value="CEM22411.1"/>
    <property type="molecule type" value="Genomic_DNA"/>
</dbReference>
<proteinExistence type="predicted"/>
<accession>A0A0G4G2E6</accession>
<name>A0A0G4G2E6_9ALVE</name>
<protein>
    <submittedName>
        <fullName evidence="1">Uncharacterized protein</fullName>
    </submittedName>
</protein>
<sequence length="143" mass="16237">MPKRVLKSAAFQKKPTQLPAPEKWREELRQRAQEVWPRERTVAKLKEILISEAHHIKSTSTELDGDGVPVRVLWCPRFVTSRDAYGGTATAHHACRVCKRHALHLLGKHGRFDPRWCLECGGASGVPAWYFHDRNADCSLCGK</sequence>
<reference evidence="1" key="1">
    <citation type="submission" date="2014-11" db="EMBL/GenBank/DDBJ databases">
        <authorList>
            <person name="Otto D Thomas"/>
            <person name="Naeem Raeece"/>
        </authorList>
    </citation>
    <scope>NUCLEOTIDE SEQUENCE</scope>
</reference>
<gene>
    <name evidence="1" type="ORF">Cvel_19956</name>
</gene>